<evidence type="ECO:0000256" key="1">
    <source>
        <dbReference type="ARBA" id="ARBA00004141"/>
    </source>
</evidence>
<feature type="transmembrane region" description="Helical" evidence="5">
    <location>
        <begin position="80"/>
        <end position="104"/>
    </location>
</feature>
<evidence type="ECO:0000256" key="4">
    <source>
        <dbReference type="ARBA" id="ARBA00023136"/>
    </source>
</evidence>
<evidence type="ECO:0000313" key="7">
    <source>
        <dbReference type="Proteomes" id="UP000325902"/>
    </source>
</evidence>
<organism evidence="6 7">
    <name type="scientific">Lasiodiplodia theobromae</name>
    <dbReference type="NCBI Taxonomy" id="45133"/>
    <lineage>
        <taxon>Eukaryota</taxon>
        <taxon>Fungi</taxon>
        <taxon>Dikarya</taxon>
        <taxon>Ascomycota</taxon>
        <taxon>Pezizomycotina</taxon>
        <taxon>Dothideomycetes</taxon>
        <taxon>Dothideomycetes incertae sedis</taxon>
        <taxon>Botryosphaeriales</taxon>
        <taxon>Botryosphaeriaceae</taxon>
        <taxon>Lasiodiplodia</taxon>
    </lineage>
</organism>
<comment type="subcellular location">
    <subcellularLocation>
        <location evidence="1">Membrane</location>
        <topology evidence="1">Multi-pass membrane protein</topology>
    </subcellularLocation>
</comment>
<dbReference type="OrthoDB" id="6770063at2759"/>
<dbReference type="GO" id="GO:0015174">
    <property type="term" value="F:basic amino acid transmembrane transporter activity"/>
    <property type="evidence" value="ECO:0007669"/>
    <property type="project" value="TreeGrafter"/>
</dbReference>
<sequence>MMFTVPLYFQITDSVSSTKAGAHLLPAVVGNAISQLISGEFIGRTGKYKVLITFGTTCTSICYVLMLFRWKSHTNFWESLYIIPGGFGTGIAASALFIAITACVEPSFVAIASSTMYLSTSIGALVGLASSSAVLQTIVHRGLQTVVGSDFPNREEFIRRCLQDIEFLQQLHGPIKDKIIDVYVLGFRGAYIMSLSLSTAGTLLGLFMRERPLV</sequence>
<feature type="transmembrane region" description="Helical" evidence="5">
    <location>
        <begin position="116"/>
        <end position="139"/>
    </location>
</feature>
<proteinExistence type="predicted"/>
<dbReference type="AlphaFoldDB" id="A0A5N5D380"/>
<dbReference type="EMBL" id="VCHE01000087">
    <property type="protein sequence ID" value="KAB2572021.1"/>
    <property type="molecule type" value="Genomic_DNA"/>
</dbReference>
<dbReference type="PANTHER" id="PTHR23501:SF33">
    <property type="entry name" value="MAJOR FACILITATOR SUPERFAMILY (MFS) PROFILE DOMAIN-CONTAINING PROTEIN"/>
    <property type="match status" value="1"/>
</dbReference>
<accession>A0A5N5D380</accession>
<comment type="caution">
    <text evidence="6">The sequence shown here is derived from an EMBL/GenBank/DDBJ whole genome shotgun (WGS) entry which is preliminary data.</text>
</comment>
<evidence type="ECO:0000256" key="5">
    <source>
        <dbReference type="SAM" id="Phobius"/>
    </source>
</evidence>
<dbReference type="PANTHER" id="PTHR23501">
    <property type="entry name" value="MAJOR FACILITATOR SUPERFAMILY"/>
    <property type="match status" value="1"/>
</dbReference>
<dbReference type="Proteomes" id="UP000325902">
    <property type="component" value="Unassembled WGS sequence"/>
</dbReference>
<protein>
    <submittedName>
        <fullName evidence="6">Putative MFS-type transporter</fullName>
    </submittedName>
</protein>
<name>A0A5N5D380_9PEZI</name>
<feature type="transmembrane region" description="Helical" evidence="5">
    <location>
        <begin position="190"/>
        <end position="208"/>
    </location>
</feature>
<dbReference type="Gene3D" id="1.20.1250.20">
    <property type="entry name" value="MFS general substrate transporter like domains"/>
    <property type="match status" value="1"/>
</dbReference>
<feature type="transmembrane region" description="Helical" evidence="5">
    <location>
        <begin position="50"/>
        <end position="68"/>
    </location>
</feature>
<reference evidence="6 7" key="1">
    <citation type="journal article" date="2019" name="Sci. Rep.">
        <title>A multi-omics analysis of the grapevine pathogen Lasiodiplodia theobromae reveals that temperature affects the expression of virulence- and pathogenicity-related genes.</title>
        <authorList>
            <person name="Felix C."/>
            <person name="Meneses R."/>
            <person name="Goncalves M.F.M."/>
            <person name="Tilleman L."/>
            <person name="Duarte A.S."/>
            <person name="Jorrin-Novo J.V."/>
            <person name="Van de Peer Y."/>
            <person name="Deforce D."/>
            <person name="Van Nieuwerburgh F."/>
            <person name="Esteves A.C."/>
            <person name="Alves A."/>
        </authorList>
    </citation>
    <scope>NUCLEOTIDE SEQUENCE [LARGE SCALE GENOMIC DNA]</scope>
    <source>
        <strain evidence="6 7">LA-SOL3</strain>
    </source>
</reference>
<keyword evidence="7" id="KW-1185">Reference proteome</keyword>
<evidence type="ECO:0000256" key="2">
    <source>
        <dbReference type="ARBA" id="ARBA00022692"/>
    </source>
</evidence>
<dbReference type="SUPFAM" id="SSF103473">
    <property type="entry name" value="MFS general substrate transporter"/>
    <property type="match status" value="1"/>
</dbReference>
<dbReference type="GO" id="GO:0000329">
    <property type="term" value="C:fungal-type vacuole membrane"/>
    <property type="evidence" value="ECO:0007669"/>
    <property type="project" value="TreeGrafter"/>
</dbReference>
<keyword evidence="4 5" id="KW-0472">Membrane</keyword>
<keyword evidence="2 5" id="KW-0812">Transmembrane</keyword>
<dbReference type="InterPro" id="IPR036259">
    <property type="entry name" value="MFS_trans_sf"/>
</dbReference>
<evidence type="ECO:0000256" key="3">
    <source>
        <dbReference type="ARBA" id="ARBA00022989"/>
    </source>
</evidence>
<evidence type="ECO:0000313" key="6">
    <source>
        <dbReference type="EMBL" id="KAB2572021.1"/>
    </source>
</evidence>
<gene>
    <name evidence="6" type="ORF">DBV05_g9335</name>
</gene>
<keyword evidence="3 5" id="KW-1133">Transmembrane helix</keyword>